<name>A0A1M5ILF7_SALEC</name>
<evidence type="ECO:0000313" key="3">
    <source>
        <dbReference type="Proteomes" id="UP000183945"/>
    </source>
</evidence>
<keyword evidence="1" id="KW-1133">Transmembrane helix</keyword>
<sequence>MDKDIWEFLSFLSGMGFWLILALVLIIVVLYKKFNN</sequence>
<evidence type="ECO:0000256" key="1">
    <source>
        <dbReference type="SAM" id="Phobius"/>
    </source>
</evidence>
<dbReference type="Proteomes" id="UP000183945">
    <property type="component" value="Unassembled WGS sequence"/>
</dbReference>
<reference evidence="3" key="1">
    <citation type="submission" date="2016-11" db="EMBL/GenBank/DDBJ databases">
        <authorList>
            <person name="Varghese N."/>
            <person name="Submissions S."/>
        </authorList>
    </citation>
    <scope>NUCLEOTIDE SEQUENCE [LARGE SCALE GENOMIC DNA]</scope>
    <source>
        <strain evidence="3">DSM 24579</strain>
    </source>
</reference>
<protein>
    <submittedName>
        <fullName evidence="2">Uncharacterized protein</fullName>
    </submittedName>
</protein>
<evidence type="ECO:0000313" key="2">
    <source>
        <dbReference type="EMBL" id="SHG29168.1"/>
    </source>
</evidence>
<organism evidence="2 3">
    <name type="scientific">Salegentibacter echinorum</name>
    <dbReference type="NCBI Taxonomy" id="1073325"/>
    <lineage>
        <taxon>Bacteria</taxon>
        <taxon>Pseudomonadati</taxon>
        <taxon>Bacteroidota</taxon>
        <taxon>Flavobacteriia</taxon>
        <taxon>Flavobacteriales</taxon>
        <taxon>Flavobacteriaceae</taxon>
        <taxon>Salegentibacter</taxon>
    </lineage>
</organism>
<keyword evidence="3" id="KW-1185">Reference proteome</keyword>
<gene>
    <name evidence="2" type="ORF">SAMN05444483_10840</name>
</gene>
<dbReference type="STRING" id="1073325.SAMN05444483_10840"/>
<accession>A0A1M5ILF7</accession>
<feature type="transmembrane region" description="Helical" evidence="1">
    <location>
        <begin position="6"/>
        <end position="31"/>
    </location>
</feature>
<keyword evidence="1" id="KW-0472">Membrane</keyword>
<proteinExistence type="predicted"/>
<dbReference type="EMBL" id="FQVT01000008">
    <property type="protein sequence ID" value="SHG29168.1"/>
    <property type="molecule type" value="Genomic_DNA"/>
</dbReference>
<keyword evidence="1" id="KW-0812">Transmembrane</keyword>
<dbReference type="AlphaFoldDB" id="A0A1M5ILF7"/>